<sequence>MDELPDALIDRILAFVPARPARVLPLLLGRGLIVSSRGAVEQVCQRWRARALALAPRVEIELPMISSRLAAYVRMHAAEPVAMLAVGLSEQMLDAMHSSTRPVRIPVVPDGLDLASYRQLAESQVQRMRQEAQEAPLPYDAMLAAWLVSQLHGRTPAAVYFNAGHSRAVHVWRFLADALLPTATRSWVLPKELTVLRSMRVLCVRNYRLDTSALAVLQKLTTVQHLHLASCRCPGDGLPLLAHLTGLHLDGTTFGEDKLPHSFPPNLRALRLRLLVEDATKDRTAVLDRLAELEHLEALSVAFPPIDAWRQYDAADAREAAALALKQAAAAAGLRCHVGSSPHAPPPFAID</sequence>
<proteinExistence type="predicted"/>
<evidence type="ECO:0000313" key="2">
    <source>
        <dbReference type="EMBL" id="PRW32575.1"/>
    </source>
</evidence>
<dbReference type="Proteomes" id="UP000239899">
    <property type="component" value="Unassembled WGS sequence"/>
</dbReference>
<name>A0A2P6TF25_CHLSO</name>
<dbReference type="AlphaFoldDB" id="A0A2P6TF25"/>
<evidence type="ECO:0000256" key="1">
    <source>
        <dbReference type="ARBA" id="ARBA00004430"/>
    </source>
</evidence>
<dbReference type="Gene3D" id="3.80.10.10">
    <property type="entry name" value="Ribonuclease Inhibitor"/>
    <property type="match status" value="1"/>
</dbReference>
<dbReference type="EMBL" id="LHPG02000019">
    <property type="protein sequence ID" value="PRW32575.1"/>
    <property type="molecule type" value="Genomic_DNA"/>
</dbReference>
<comment type="subcellular location">
    <subcellularLocation>
        <location evidence="1">Cytoplasm</location>
        <location evidence="1">Cytoskeleton</location>
        <location evidence="1">Cilium axoneme</location>
    </subcellularLocation>
</comment>
<dbReference type="InterPro" id="IPR032675">
    <property type="entry name" value="LRR_dom_sf"/>
</dbReference>
<gene>
    <name evidence="2" type="ORF">C2E21_8269</name>
</gene>
<dbReference type="GO" id="GO:0005930">
    <property type="term" value="C:axoneme"/>
    <property type="evidence" value="ECO:0007669"/>
    <property type="project" value="UniProtKB-SubCell"/>
</dbReference>
<keyword evidence="3" id="KW-1185">Reference proteome</keyword>
<evidence type="ECO:0000313" key="3">
    <source>
        <dbReference type="Proteomes" id="UP000239899"/>
    </source>
</evidence>
<organism evidence="2 3">
    <name type="scientific">Chlorella sorokiniana</name>
    <name type="common">Freshwater green alga</name>
    <dbReference type="NCBI Taxonomy" id="3076"/>
    <lineage>
        <taxon>Eukaryota</taxon>
        <taxon>Viridiplantae</taxon>
        <taxon>Chlorophyta</taxon>
        <taxon>core chlorophytes</taxon>
        <taxon>Trebouxiophyceae</taxon>
        <taxon>Chlorellales</taxon>
        <taxon>Chlorellaceae</taxon>
        <taxon>Chlorella clade</taxon>
        <taxon>Chlorella</taxon>
    </lineage>
</organism>
<accession>A0A2P6TF25</accession>
<protein>
    <submittedName>
        <fullName evidence="2">Leucine-rich repeat and immunoglobulin-like domain-containing nogo receptor-interacting 3 isoform B</fullName>
    </submittedName>
</protein>
<reference evidence="2 3" key="1">
    <citation type="journal article" date="2018" name="Plant J.">
        <title>Genome sequences of Chlorella sorokiniana UTEX 1602 and Micractinium conductrix SAG 241.80: implications to maltose excretion by a green alga.</title>
        <authorList>
            <person name="Arriola M.B."/>
            <person name="Velmurugan N."/>
            <person name="Zhang Y."/>
            <person name="Plunkett M.H."/>
            <person name="Hondzo H."/>
            <person name="Barney B.M."/>
        </authorList>
    </citation>
    <scope>NUCLEOTIDE SEQUENCE [LARGE SCALE GENOMIC DNA]</scope>
    <source>
        <strain evidence="3">UTEX 1602</strain>
    </source>
</reference>
<comment type="caution">
    <text evidence="2">The sequence shown here is derived from an EMBL/GenBank/DDBJ whole genome shotgun (WGS) entry which is preliminary data.</text>
</comment>
<dbReference type="SUPFAM" id="SSF52047">
    <property type="entry name" value="RNI-like"/>
    <property type="match status" value="1"/>
</dbReference>